<dbReference type="STRING" id="282683.SAMN04488105_12529"/>
<organism evidence="1 2">
    <name type="scientific">Salipiger thiooxidans</name>
    <dbReference type="NCBI Taxonomy" id="282683"/>
    <lineage>
        <taxon>Bacteria</taxon>
        <taxon>Pseudomonadati</taxon>
        <taxon>Pseudomonadota</taxon>
        <taxon>Alphaproteobacteria</taxon>
        <taxon>Rhodobacterales</taxon>
        <taxon>Roseobacteraceae</taxon>
        <taxon>Salipiger</taxon>
    </lineage>
</organism>
<dbReference type="AlphaFoldDB" id="A0A1G7LPF9"/>
<reference evidence="2" key="1">
    <citation type="submission" date="2016-10" db="EMBL/GenBank/DDBJ databases">
        <authorList>
            <person name="Varghese N."/>
            <person name="Submissions S."/>
        </authorList>
    </citation>
    <scope>NUCLEOTIDE SEQUENCE [LARGE SCALE GENOMIC DNA]</scope>
    <source>
        <strain evidence="2">DSM 10146</strain>
    </source>
</reference>
<sequence length="68" mass="7776">MISRLKKTRLGQAIYKLSRSGPLGWPVLMLSRAAQAESMQVAHLKPRHRKHNATQREILAAFERGVRK</sequence>
<keyword evidence="2" id="KW-1185">Reference proteome</keyword>
<proteinExistence type="predicted"/>
<dbReference type="EMBL" id="FNAV01000025">
    <property type="protein sequence ID" value="SDF50839.1"/>
    <property type="molecule type" value="Genomic_DNA"/>
</dbReference>
<dbReference type="Proteomes" id="UP000198994">
    <property type="component" value="Unassembled WGS sequence"/>
</dbReference>
<dbReference type="OrthoDB" id="7876389at2"/>
<evidence type="ECO:0000313" key="2">
    <source>
        <dbReference type="Proteomes" id="UP000198994"/>
    </source>
</evidence>
<accession>A0A1G7LPF9</accession>
<protein>
    <submittedName>
        <fullName evidence="1">Uncharacterized protein</fullName>
    </submittedName>
</protein>
<evidence type="ECO:0000313" key="1">
    <source>
        <dbReference type="EMBL" id="SDF50839.1"/>
    </source>
</evidence>
<name>A0A1G7LPF9_9RHOB</name>
<gene>
    <name evidence="1" type="ORF">SAMN04488105_12529</name>
</gene>
<dbReference type="RefSeq" id="WP_089963772.1">
    <property type="nucleotide sequence ID" value="NZ_FNAV01000025.1"/>
</dbReference>